<dbReference type="AlphaFoldDB" id="A0A815Q965"/>
<evidence type="ECO:0000313" key="2">
    <source>
        <dbReference type="Proteomes" id="UP000663852"/>
    </source>
</evidence>
<sequence>MITPKRYFTIVSPTSKDMSYSFGSLYPDRNDPSSHKKHPSQGYKEYLLTSNSIHLKKYFEVLYFSITGRKIPLNIQTLKCFLFVSIRTPNVQCPYTTNQPPDALERIIRSKKQSKEKCRKRTISMSLFSY</sequence>
<reference evidence="1" key="1">
    <citation type="submission" date="2021-02" db="EMBL/GenBank/DDBJ databases">
        <authorList>
            <person name="Nowell W R."/>
        </authorList>
    </citation>
    <scope>NUCLEOTIDE SEQUENCE</scope>
</reference>
<accession>A0A815Q965</accession>
<evidence type="ECO:0000313" key="1">
    <source>
        <dbReference type="EMBL" id="CAF1460033.1"/>
    </source>
</evidence>
<gene>
    <name evidence="1" type="ORF">EDS130_LOCUS40092</name>
</gene>
<proteinExistence type="predicted"/>
<organism evidence="1 2">
    <name type="scientific">Adineta ricciae</name>
    <name type="common">Rotifer</name>
    <dbReference type="NCBI Taxonomy" id="249248"/>
    <lineage>
        <taxon>Eukaryota</taxon>
        <taxon>Metazoa</taxon>
        <taxon>Spiralia</taxon>
        <taxon>Gnathifera</taxon>
        <taxon>Rotifera</taxon>
        <taxon>Eurotatoria</taxon>
        <taxon>Bdelloidea</taxon>
        <taxon>Adinetida</taxon>
        <taxon>Adinetidae</taxon>
        <taxon>Adineta</taxon>
    </lineage>
</organism>
<dbReference type="Proteomes" id="UP000663852">
    <property type="component" value="Unassembled WGS sequence"/>
</dbReference>
<name>A0A815Q965_ADIRI</name>
<comment type="caution">
    <text evidence="1">The sequence shown here is derived from an EMBL/GenBank/DDBJ whole genome shotgun (WGS) entry which is preliminary data.</text>
</comment>
<dbReference type="EMBL" id="CAJNOJ010000472">
    <property type="protein sequence ID" value="CAF1460033.1"/>
    <property type="molecule type" value="Genomic_DNA"/>
</dbReference>
<protein>
    <submittedName>
        <fullName evidence="1">Uncharacterized protein</fullName>
    </submittedName>
</protein>